<dbReference type="InterPro" id="IPR022030">
    <property type="entry name" value="SF3A1_dom"/>
</dbReference>
<dbReference type="FunFam" id="1.10.10.790:FF:000002">
    <property type="entry name" value="Splicing factor 3A subunit 1"/>
    <property type="match status" value="1"/>
</dbReference>
<dbReference type="HOGENOM" id="CLU_013259_1_0_1"/>
<dbReference type="PANTHER" id="PTHR15316:SF1">
    <property type="entry name" value="SPLICING FACTOR 3A SUBUNIT 1"/>
    <property type="match status" value="1"/>
</dbReference>
<dbReference type="InterPro" id="IPR035967">
    <property type="entry name" value="SWAP/Surp_sf"/>
</dbReference>
<feature type="region of interest" description="Disordered" evidence="14">
    <location>
        <begin position="1"/>
        <end position="24"/>
    </location>
</feature>
<feature type="domain" description="SURP motif" evidence="16">
    <location>
        <begin position="151"/>
        <end position="193"/>
    </location>
</feature>
<dbReference type="GO" id="GO:0071004">
    <property type="term" value="C:U2-type prespliceosome"/>
    <property type="evidence" value="ECO:0007669"/>
    <property type="project" value="TreeGrafter"/>
</dbReference>
<dbReference type="AlphaFoldDB" id="B4JHD7"/>
<dbReference type="GO" id="GO:0005686">
    <property type="term" value="C:U2 snRNP"/>
    <property type="evidence" value="ECO:0007669"/>
    <property type="project" value="TreeGrafter"/>
</dbReference>
<dbReference type="eggNOG" id="KOG0007">
    <property type="taxonomic scope" value="Eukaryota"/>
</dbReference>
<dbReference type="PRINTS" id="PR00348">
    <property type="entry name" value="UBIQUITIN"/>
</dbReference>
<dbReference type="STRING" id="7222.B4JHD7"/>
<feature type="region of interest" description="Disordered" evidence="14">
    <location>
        <begin position="544"/>
        <end position="644"/>
    </location>
</feature>
<sequence length="799" mass="89758">MPLIEADASNEQFSNEQSRPMSGPIVGIIYPPPEVRNIVDKTASFVARNGPEFEARIRQNELGNPKFNFLNGGDPYHAYYRHKVNEFREGNDTSNNAVTAIKQLSVTSAAQQRQQELLKQVVEQQFVPKEPPAEFEFIADPPSISALDLDIVKLTAQFVARNGRQFLTNLMSREQRNFQFDFLRPQHSLFQYFTKLLEQYTKVLIPPKDLLGKLRVESAPGRASMVQVLEQVKYRANWQRHQEAQRRREEEKIERERVAYAQIDWHDFVVVETVDYQPFESGNFPPPTNPDEVGARVLMEERLMEEEGDIEMQIESDEEDDVQIVSHIDDGVKLSQMENRVGIQMKNATAYGQPPSNAKRDNTQVQDMDEASSDEDTPTLKMQPAVAPMLPPTHDKVVVKKYDPKAAQPKPAPVTTDEYLISPITGEKIPASKVSEHMRIGLLDPRWVEQRDKHTVEKINQDNVFAAGTAIEASLKQLAERRTDIFGVGDEETVIGKKLGEEETKKDDRVTWDGHTSSVEAATRAARANITLEDQIHQIHKVKGLLHDEEKEKIGPKPVGNKATLSAPPQPSSSKNQHSQHNQAQHHQGGGGGGGVGHHHAQHHHHQQQQQQPPSHHQHHQQQQQQQSQHNMPQSANPVMMMQRPPMMPTPFGAGSGGYMAMQSGSGGPPQISPAPPVELIPIEDEPPTKKIRSEDNLVPEAEFIANHKSPVTIQVQVPSTDKSEWKLNGQMIAVTLALTDPIANLKAKLQDDTGMPPAKQKIFYEGMFFKDNNTMAFYNLLSGTTVHLQVKERGGRKK</sequence>
<dbReference type="Pfam" id="PF00240">
    <property type="entry name" value="ubiquitin"/>
    <property type="match status" value="1"/>
</dbReference>
<dbReference type="CDD" id="cd01800">
    <property type="entry name" value="Ubl_SF3a120"/>
    <property type="match status" value="1"/>
</dbReference>
<keyword evidence="5" id="KW-0747">Spliceosome</keyword>
<dbReference type="OMA" id="HAYYRHR"/>
<feature type="compositionally biased region" description="Low complexity" evidence="14">
    <location>
        <begin position="608"/>
        <end position="644"/>
    </location>
</feature>
<organism evidence="18">
    <name type="scientific">Drosophila grimshawi</name>
    <name type="common">Hawaiian fruit fly</name>
    <name type="synonym">Idiomyia grimshawi</name>
    <dbReference type="NCBI Taxonomy" id="7222"/>
    <lineage>
        <taxon>Eukaryota</taxon>
        <taxon>Metazoa</taxon>
        <taxon>Ecdysozoa</taxon>
        <taxon>Arthropoda</taxon>
        <taxon>Hexapoda</taxon>
        <taxon>Insecta</taxon>
        <taxon>Pterygota</taxon>
        <taxon>Neoptera</taxon>
        <taxon>Endopterygota</taxon>
        <taxon>Diptera</taxon>
        <taxon>Brachycera</taxon>
        <taxon>Muscomorpha</taxon>
        <taxon>Ephydroidea</taxon>
        <taxon>Drosophilidae</taxon>
        <taxon>Drosophila</taxon>
        <taxon>Hawaiian Drosophila</taxon>
    </lineage>
</organism>
<dbReference type="FunFam" id="1.10.10.790:FF:000001">
    <property type="entry name" value="Splicing factor 3a, subunit 1"/>
    <property type="match status" value="1"/>
</dbReference>
<evidence type="ECO:0000256" key="5">
    <source>
        <dbReference type="ARBA" id="ARBA00022728"/>
    </source>
</evidence>
<dbReference type="PANTHER" id="PTHR15316">
    <property type="entry name" value="SPLICEOSOME ASSOCIATED PROTEIN 114/SWAP SPLICING FACTOR-RELATED"/>
    <property type="match status" value="1"/>
</dbReference>
<dbReference type="KEGG" id="dgr:6563255"/>
<keyword evidence="6" id="KW-0677">Repeat</keyword>
<dbReference type="InterPro" id="IPR000626">
    <property type="entry name" value="Ubiquitin-like_dom"/>
</dbReference>
<comment type="subcellular location">
    <subcellularLocation>
        <location evidence="1">Nucleus speckle</location>
    </subcellularLocation>
</comment>
<feature type="compositionally biased region" description="Polar residues" evidence="14">
    <location>
        <begin position="9"/>
        <end position="20"/>
    </location>
</feature>
<keyword evidence="9" id="KW-0508">mRNA splicing</keyword>
<evidence type="ECO:0000256" key="4">
    <source>
        <dbReference type="ARBA" id="ARBA00022664"/>
    </source>
</evidence>
<dbReference type="SUPFAM" id="SSF109905">
    <property type="entry name" value="Surp module (SWAP domain)"/>
    <property type="match status" value="2"/>
</dbReference>
<keyword evidence="2" id="KW-1017">Isopeptide bond</keyword>
<dbReference type="GO" id="GO:0045292">
    <property type="term" value="P:mRNA cis splicing, via spliceosome"/>
    <property type="evidence" value="ECO:0007669"/>
    <property type="project" value="InterPro"/>
</dbReference>
<evidence type="ECO:0000256" key="11">
    <source>
        <dbReference type="ARBA" id="ARBA00060058"/>
    </source>
</evidence>
<evidence type="ECO:0000256" key="9">
    <source>
        <dbReference type="ARBA" id="ARBA00023187"/>
    </source>
</evidence>
<feature type="compositionally biased region" description="Basic residues" evidence="14">
    <location>
        <begin position="597"/>
        <end position="607"/>
    </location>
</feature>
<dbReference type="PROSITE" id="PS50053">
    <property type="entry name" value="UBIQUITIN_2"/>
    <property type="match status" value="1"/>
</dbReference>
<comment type="subunit">
    <text evidence="12">Component of the 17S U2 SnRNP complex, a ribonucleoprotein complex that contains small nuclear RNA (snRNA) U2 and a number of specific proteins. Part of the SF3A subcomplex of the 17S U2 SnRNP complex which is composed of three subunits; SF3A3/SAP61, SF3A2/SAP62 and SF3A1/SAP114. SF3A associates with the splicing factor SF3B and a 12S RNA unit to form the mature 17S U2 small nuclear ribonucleoprotein complex (17S U2 snRNP). SF3A1 functions as a scaffold that interacts directly with both SF3A2 and SF3A3. Identified in the spliceosome 'E' complex, a precursor of the spliceosome 'A' complex. Identified in the spliceosome 'A' and 'B' complexes. Identified in the spliceosome 'C' complex. Interacts with P2RX6; resulting in a reduction of the splicing activity.</text>
</comment>
<keyword evidence="8" id="KW-0007">Acetylation</keyword>
<dbReference type="OrthoDB" id="447637at2759"/>
<evidence type="ECO:0000256" key="2">
    <source>
        <dbReference type="ARBA" id="ARBA00022499"/>
    </source>
</evidence>
<dbReference type="PROSITE" id="PS50128">
    <property type="entry name" value="SURP"/>
    <property type="match status" value="2"/>
</dbReference>
<dbReference type="Gene3D" id="1.10.10.790">
    <property type="entry name" value="Surp module"/>
    <property type="match status" value="2"/>
</dbReference>
<evidence type="ECO:0000256" key="3">
    <source>
        <dbReference type="ARBA" id="ARBA00022553"/>
    </source>
</evidence>
<dbReference type="Gene3D" id="3.10.20.90">
    <property type="entry name" value="Phosphatidylinositol 3-kinase Catalytic Subunit, Chain A, domain 1"/>
    <property type="match status" value="1"/>
</dbReference>
<dbReference type="GO" id="GO:0071013">
    <property type="term" value="C:catalytic step 2 spliceosome"/>
    <property type="evidence" value="ECO:0007669"/>
    <property type="project" value="TreeGrafter"/>
</dbReference>
<dbReference type="InParanoid" id="B4JHD7"/>
<evidence type="ECO:0000256" key="1">
    <source>
        <dbReference type="ARBA" id="ARBA00004324"/>
    </source>
</evidence>
<evidence type="ECO:0000256" key="7">
    <source>
        <dbReference type="ARBA" id="ARBA00022843"/>
    </source>
</evidence>
<feature type="compositionally biased region" description="Basic and acidic residues" evidence="14">
    <location>
        <begin position="545"/>
        <end position="555"/>
    </location>
</feature>
<dbReference type="FunFam" id="3.10.20.90:FF:000091">
    <property type="entry name" value="Splicing factor 3A subunit 1"/>
    <property type="match status" value="1"/>
</dbReference>
<dbReference type="InterPro" id="IPR019956">
    <property type="entry name" value="Ubiquitin_dom"/>
</dbReference>
<dbReference type="SMART" id="SM00648">
    <property type="entry name" value="SWAP"/>
    <property type="match status" value="2"/>
</dbReference>
<evidence type="ECO:0000259" key="15">
    <source>
        <dbReference type="PROSITE" id="PS50053"/>
    </source>
</evidence>
<feature type="compositionally biased region" description="Acidic residues" evidence="14">
    <location>
        <begin position="367"/>
        <end position="377"/>
    </location>
</feature>
<dbReference type="Pfam" id="PF01805">
    <property type="entry name" value="Surp"/>
    <property type="match status" value="2"/>
</dbReference>
<reference evidence="17 18" key="1">
    <citation type="journal article" date="2007" name="Nature">
        <title>Evolution of genes and genomes on the Drosophila phylogeny.</title>
        <authorList>
            <consortium name="Drosophila 12 Genomes Consortium"/>
            <person name="Clark A.G."/>
            <person name="Eisen M.B."/>
            <person name="Smith D.R."/>
            <person name="Bergman C.M."/>
            <person name="Oliver B."/>
            <person name="Markow T.A."/>
            <person name="Kaufman T.C."/>
            <person name="Kellis M."/>
            <person name="Gelbart W."/>
            <person name="Iyer V.N."/>
            <person name="Pollard D.A."/>
            <person name="Sackton T.B."/>
            <person name="Larracuente A.M."/>
            <person name="Singh N.D."/>
            <person name="Abad J.P."/>
            <person name="Abt D.N."/>
            <person name="Adryan B."/>
            <person name="Aguade M."/>
            <person name="Akashi H."/>
            <person name="Anderson W.W."/>
            <person name="Aquadro C.F."/>
            <person name="Ardell D.H."/>
            <person name="Arguello R."/>
            <person name="Artieri C.G."/>
            <person name="Barbash D.A."/>
            <person name="Barker D."/>
            <person name="Barsanti P."/>
            <person name="Batterham P."/>
            <person name="Batzoglou S."/>
            <person name="Begun D."/>
            <person name="Bhutkar A."/>
            <person name="Blanco E."/>
            <person name="Bosak S.A."/>
            <person name="Bradley R.K."/>
            <person name="Brand A.D."/>
            <person name="Brent M.R."/>
            <person name="Brooks A.N."/>
            <person name="Brown R.H."/>
            <person name="Butlin R.K."/>
            <person name="Caggese C."/>
            <person name="Calvi B.R."/>
            <person name="Bernardo de Carvalho A."/>
            <person name="Caspi A."/>
            <person name="Castrezana S."/>
            <person name="Celniker S.E."/>
            <person name="Chang J.L."/>
            <person name="Chapple C."/>
            <person name="Chatterji S."/>
            <person name="Chinwalla A."/>
            <person name="Civetta A."/>
            <person name="Clifton S.W."/>
            <person name="Comeron J.M."/>
            <person name="Costello J.C."/>
            <person name="Coyne J.A."/>
            <person name="Daub J."/>
            <person name="David R.G."/>
            <person name="Delcher A.L."/>
            <person name="Delehaunty K."/>
            <person name="Do C.B."/>
            <person name="Ebling H."/>
            <person name="Edwards K."/>
            <person name="Eickbush T."/>
            <person name="Evans J.D."/>
            <person name="Filipski A."/>
            <person name="Findeiss S."/>
            <person name="Freyhult E."/>
            <person name="Fulton L."/>
            <person name="Fulton R."/>
            <person name="Garcia A.C."/>
            <person name="Gardiner A."/>
            <person name="Garfield D.A."/>
            <person name="Garvin B.E."/>
            <person name="Gibson G."/>
            <person name="Gilbert D."/>
            <person name="Gnerre S."/>
            <person name="Godfrey J."/>
            <person name="Good R."/>
            <person name="Gotea V."/>
            <person name="Gravely B."/>
            <person name="Greenberg A.J."/>
            <person name="Griffiths-Jones S."/>
            <person name="Gross S."/>
            <person name="Guigo R."/>
            <person name="Gustafson E.A."/>
            <person name="Haerty W."/>
            <person name="Hahn M.W."/>
            <person name="Halligan D.L."/>
            <person name="Halpern A.L."/>
            <person name="Halter G.M."/>
            <person name="Han M.V."/>
            <person name="Heger A."/>
            <person name="Hillier L."/>
            <person name="Hinrichs A.S."/>
            <person name="Holmes I."/>
            <person name="Hoskins R.A."/>
            <person name="Hubisz M.J."/>
            <person name="Hultmark D."/>
            <person name="Huntley M.A."/>
            <person name="Jaffe D.B."/>
            <person name="Jagadeeshan S."/>
            <person name="Jeck W.R."/>
            <person name="Johnson J."/>
            <person name="Jones C.D."/>
            <person name="Jordan W.C."/>
            <person name="Karpen G.H."/>
            <person name="Kataoka E."/>
            <person name="Keightley P.D."/>
            <person name="Kheradpour P."/>
            <person name="Kirkness E.F."/>
            <person name="Koerich L.B."/>
            <person name="Kristiansen K."/>
            <person name="Kudrna D."/>
            <person name="Kulathinal R.J."/>
            <person name="Kumar S."/>
            <person name="Kwok R."/>
            <person name="Lander E."/>
            <person name="Langley C.H."/>
            <person name="Lapoint R."/>
            <person name="Lazzaro B.P."/>
            <person name="Lee S.J."/>
            <person name="Levesque L."/>
            <person name="Li R."/>
            <person name="Lin C.F."/>
            <person name="Lin M.F."/>
            <person name="Lindblad-Toh K."/>
            <person name="Llopart A."/>
            <person name="Long M."/>
            <person name="Low L."/>
            <person name="Lozovsky E."/>
            <person name="Lu J."/>
            <person name="Luo M."/>
            <person name="Machado C.A."/>
            <person name="Makalowski W."/>
            <person name="Marzo M."/>
            <person name="Matsuda M."/>
            <person name="Matzkin L."/>
            <person name="McAllister B."/>
            <person name="McBride C.S."/>
            <person name="McKernan B."/>
            <person name="McKernan K."/>
            <person name="Mendez-Lago M."/>
            <person name="Minx P."/>
            <person name="Mollenhauer M.U."/>
            <person name="Montooth K."/>
            <person name="Mount S.M."/>
            <person name="Mu X."/>
            <person name="Myers E."/>
            <person name="Negre B."/>
            <person name="Newfeld S."/>
            <person name="Nielsen R."/>
            <person name="Noor M.A."/>
            <person name="O'Grady P."/>
            <person name="Pachter L."/>
            <person name="Papaceit M."/>
            <person name="Parisi M.J."/>
            <person name="Parisi M."/>
            <person name="Parts L."/>
            <person name="Pedersen J.S."/>
            <person name="Pesole G."/>
            <person name="Phillippy A.M."/>
            <person name="Ponting C.P."/>
            <person name="Pop M."/>
            <person name="Porcelli D."/>
            <person name="Powell J.R."/>
            <person name="Prohaska S."/>
            <person name="Pruitt K."/>
            <person name="Puig M."/>
            <person name="Quesneville H."/>
            <person name="Ram K.R."/>
            <person name="Rand D."/>
            <person name="Rasmussen M.D."/>
            <person name="Reed L.K."/>
            <person name="Reenan R."/>
            <person name="Reily A."/>
            <person name="Remington K.A."/>
            <person name="Rieger T.T."/>
            <person name="Ritchie M.G."/>
            <person name="Robin C."/>
            <person name="Rogers Y.H."/>
            <person name="Rohde C."/>
            <person name="Rozas J."/>
            <person name="Rubenfield M.J."/>
            <person name="Ruiz A."/>
            <person name="Russo S."/>
            <person name="Salzberg S.L."/>
            <person name="Sanchez-Gracia A."/>
            <person name="Saranga D.J."/>
            <person name="Sato H."/>
            <person name="Schaeffer S.W."/>
            <person name="Schatz M.C."/>
            <person name="Schlenke T."/>
            <person name="Schwartz R."/>
            <person name="Segarra C."/>
            <person name="Singh R.S."/>
            <person name="Sirot L."/>
            <person name="Sirota M."/>
            <person name="Sisneros N.B."/>
            <person name="Smith C.D."/>
            <person name="Smith T.F."/>
            <person name="Spieth J."/>
            <person name="Stage D.E."/>
            <person name="Stark A."/>
            <person name="Stephan W."/>
            <person name="Strausberg R.L."/>
            <person name="Strempel S."/>
            <person name="Sturgill D."/>
            <person name="Sutton G."/>
            <person name="Sutton G.G."/>
            <person name="Tao W."/>
            <person name="Teichmann S."/>
            <person name="Tobari Y.N."/>
            <person name="Tomimura Y."/>
            <person name="Tsolas J.M."/>
            <person name="Valente V.L."/>
            <person name="Venter E."/>
            <person name="Venter J.C."/>
            <person name="Vicario S."/>
            <person name="Vieira F.G."/>
            <person name="Vilella A.J."/>
            <person name="Villasante A."/>
            <person name="Walenz B."/>
            <person name="Wang J."/>
            <person name="Wasserman M."/>
            <person name="Watts T."/>
            <person name="Wilson D."/>
            <person name="Wilson R.K."/>
            <person name="Wing R.A."/>
            <person name="Wolfner M.F."/>
            <person name="Wong A."/>
            <person name="Wong G.K."/>
            <person name="Wu C.I."/>
            <person name="Wu G."/>
            <person name="Yamamoto D."/>
            <person name="Yang H.P."/>
            <person name="Yang S.P."/>
            <person name="Yorke J.A."/>
            <person name="Yoshida K."/>
            <person name="Zdobnov E."/>
            <person name="Zhang P."/>
            <person name="Zhang Y."/>
            <person name="Zimin A.V."/>
            <person name="Baldwin J."/>
            <person name="Abdouelleil A."/>
            <person name="Abdulkadir J."/>
            <person name="Abebe A."/>
            <person name="Abera B."/>
            <person name="Abreu J."/>
            <person name="Acer S.C."/>
            <person name="Aftuck L."/>
            <person name="Alexander A."/>
            <person name="An P."/>
            <person name="Anderson E."/>
            <person name="Anderson S."/>
            <person name="Arachi H."/>
            <person name="Azer M."/>
            <person name="Bachantsang P."/>
            <person name="Barry A."/>
            <person name="Bayul T."/>
            <person name="Berlin A."/>
            <person name="Bessette D."/>
            <person name="Bloom T."/>
            <person name="Blye J."/>
            <person name="Boguslavskiy L."/>
            <person name="Bonnet C."/>
            <person name="Boukhgalter B."/>
            <person name="Bourzgui I."/>
            <person name="Brown A."/>
            <person name="Cahill P."/>
            <person name="Channer S."/>
            <person name="Cheshatsang Y."/>
            <person name="Chuda L."/>
            <person name="Citroen M."/>
            <person name="Collymore A."/>
            <person name="Cooke P."/>
            <person name="Costello M."/>
            <person name="D'Aco K."/>
            <person name="Daza R."/>
            <person name="De Haan G."/>
            <person name="DeGray S."/>
            <person name="DeMaso C."/>
            <person name="Dhargay N."/>
            <person name="Dooley K."/>
            <person name="Dooley E."/>
            <person name="Doricent M."/>
            <person name="Dorje P."/>
            <person name="Dorjee K."/>
            <person name="Dupes A."/>
            <person name="Elong R."/>
            <person name="Falk J."/>
            <person name="Farina A."/>
            <person name="Faro S."/>
            <person name="Ferguson D."/>
            <person name="Fisher S."/>
            <person name="Foley C.D."/>
            <person name="Franke A."/>
            <person name="Friedrich D."/>
            <person name="Gadbois L."/>
            <person name="Gearin G."/>
            <person name="Gearin C.R."/>
            <person name="Giannoukos G."/>
            <person name="Goode T."/>
            <person name="Graham J."/>
            <person name="Grandbois E."/>
            <person name="Grewal S."/>
            <person name="Gyaltsen K."/>
            <person name="Hafez N."/>
            <person name="Hagos B."/>
            <person name="Hall J."/>
            <person name="Henson C."/>
            <person name="Hollinger A."/>
            <person name="Honan T."/>
            <person name="Huard M.D."/>
            <person name="Hughes L."/>
            <person name="Hurhula B."/>
            <person name="Husby M.E."/>
            <person name="Kamat A."/>
            <person name="Kanga B."/>
            <person name="Kashin S."/>
            <person name="Khazanovich D."/>
            <person name="Kisner P."/>
            <person name="Lance K."/>
            <person name="Lara M."/>
            <person name="Lee W."/>
            <person name="Lennon N."/>
            <person name="Letendre F."/>
            <person name="LeVine R."/>
            <person name="Lipovsky A."/>
            <person name="Liu X."/>
            <person name="Liu J."/>
            <person name="Liu S."/>
            <person name="Lokyitsang T."/>
            <person name="Lokyitsang Y."/>
            <person name="Lubonja R."/>
            <person name="Lui A."/>
            <person name="MacDonald P."/>
            <person name="Magnisalis V."/>
            <person name="Maru K."/>
            <person name="Matthews C."/>
            <person name="McCusker W."/>
            <person name="McDonough S."/>
            <person name="Mehta T."/>
            <person name="Meldrim J."/>
            <person name="Meneus L."/>
            <person name="Mihai O."/>
            <person name="Mihalev A."/>
            <person name="Mihova T."/>
            <person name="Mittelman R."/>
            <person name="Mlenga V."/>
            <person name="Montmayeur A."/>
            <person name="Mulrain L."/>
            <person name="Navidi A."/>
            <person name="Naylor J."/>
            <person name="Negash T."/>
            <person name="Nguyen T."/>
            <person name="Nguyen N."/>
            <person name="Nicol R."/>
            <person name="Norbu C."/>
            <person name="Norbu N."/>
            <person name="Novod N."/>
            <person name="O'Neill B."/>
            <person name="Osman S."/>
            <person name="Markiewicz E."/>
            <person name="Oyono O.L."/>
            <person name="Patti C."/>
            <person name="Phunkhang P."/>
            <person name="Pierre F."/>
            <person name="Priest M."/>
            <person name="Raghuraman S."/>
            <person name="Rege F."/>
            <person name="Reyes R."/>
            <person name="Rise C."/>
            <person name="Rogov P."/>
            <person name="Ross K."/>
            <person name="Ryan E."/>
            <person name="Settipalli S."/>
            <person name="Shea T."/>
            <person name="Sherpa N."/>
            <person name="Shi L."/>
            <person name="Shih D."/>
            <person name="Sparrow T."/>
            <person name="Spaulding J."/>
            <person name="Stalker J."/>
            <person name="Stange-Thomann N."/>
            <person name="Stavropoulos S."/>
            <person name="Stone C."/>
            <person name="Strader C."/>
            <person name="Tesfaye S."/>
            <person name="Thomson T."/>
            <person name="Thoulutsang Y."/>
            <person name="Thoulutsang D."/>
            <person name="Topham K."/>
            <person name="Topping I."/>
            <person name="Tsamla T."/>
            <person name="Vassiliev H."/>
            <person name="Vo A."/>
            <person name="Wangchuk T."/>
            <person name="Wangdi T."/>
            <person name="Weiand M."/>
            <person name="Wilkinson J."/>
            <person name="Wilson A."/>
            <person name="Yadav S."/>
            <person name="Young G."/>
            <person name="Yu Q."/>
            <person name="Zembek L."/>
            <person name="Zhong D."/>
            <person name="Zimmer A."/>
            <person name="Zwirko Z."/>
            <person name="Jaffe D.B."/>
            <person name="Alvarez P."/>
            <person name="Brockman W."/>
            <person name="Butler J."/>
            <person name="Chin C."/>
            <person name="Gnerre S."/>
            <person name="Grabherr M."/>
            <person name="Kleber M."/>
            <person name="Mauceli E."/>
            <person name="MacCallum I."/>
        </authorList>
    </citation>
    <scope>NUCLEOTIDE SEQUENCE [LARGE SCALE GENOMIC DNA]</scope>
    <source>
        <strain evidence="18">Tucson 15287-2541.00</strain>
    </source>
</reference>
<feature type="compositionally biased region" description="Low complexity" evidence="14">
    <location>
        <begin position="572"/>
        <end position="587"/>
    </location>
</feature>
<dbReference type="GO" id="GO:0003723">
    <property type="term" value="F:RNA binding"/>
    <property type="evidence" value="ECO:0007669"/>
    <property type="project" value="InterPro"/>
</dbReference>
<protein>
    <recommendedName>
        <fullName evidence="13">Splicing factor 3A subunit 1</fullName>
    </recommendedName>
</protein>
<evidence type="ECO:0000313" key="17">
    <source>
        <dbReference type="EMBL" id="EDV93844.1"/>
    </source>
</evidence>
<dbReference type="InterPro" id="IPR045146">
    <property type="entry name" value="SF3A1"/>
</dbReference>
<dbReference type="GO" id="GO:0016607">
    <property type="term" value="C:nuclear speck"/>
    <property type="evidence" value="ECO:0007669"/>
    <property type="project" value="UniProtKB-SubCell"/>
</dbReference>
<keyword evidence="18" id="KW-1185">Reference proteome</keyword>
<keyword evidence="4" id="KW-0507">mRNA processing</keyword>
<evidence type="ECO:0000256" key="6">
    <source>
        <dbReference type="ARBA" id="ARBA00022737"/>
    </source>
</evidence>
<feature type="domain" description="SURP motif" evidence="16">
    <location>
        <begin position="38"/>
        <end position="80"/>
    </location>
</feature>
<evidence type="ECO:0000313" key="18">
    <source>
        <dbReference type="Proteomes" id="UP000001070"/>
    </source>
</evidence>
<accession>B4JHD7</accession>
<comment type="function">
    <text evidence="11">Component of the 17S U2 SnRNP complex of the spliceosome, a large ribonucleoprotein complex that removes introns from transcribed pre-mRNAs. The 17S U2 SnRNP complex (1) directly participates in early spliceosome assembly and (2) mediates recognition of the intron branch site during pre-mRNA splicing by promoting the selection of the pre-mRNA branch-site adenosine, the nucleophile for the first step of splicing. Within the 17S U2 SnRNP complex, SF3A1 is part of the SF3A subcomplex that contributes to the assembly of the 17S U2 snRNP, and the subsequent assembly of the pre-spliceosome 'E' complex and the pre-catalytic spliceosome 'A' complex. Involved in pre-mRNA splicing as a component of pre-catalytic spliceosome 'B' complexes.</text>
</comment>
<dbReference type="SUPFAM" id="SSF54236">
    <property type="entry name" value="Ubiquitin-like"/>
    <property type="match status" value="1"/>
</dbReference>
<gene>
    <name evidence="17" type="primary">Dgri\GH18068</name>
    <name evidence="17" type="ORF">Dgri_GH18068</name>
</gene>
<evidence type="ECO:0000256" key="12">
    <source>
        <dbReference type="ARBA" id="ARBA00061882"/>
    </source>
</evidence>
<dbReference type="InterPro" id="IPR035563">
    <property type="entry name" value="SF3As1_ubi"/>
</dbReference>
<dbReference type="GO" id="GO:0000381">
    <property type="term" value="P:regulation of alternative mRNA splicing, via spliceosome"/>
    <property type="evidence" value="ECO:0007669"/>
    <property type="project" value="TreeGrafter"/>
</dbReference>
<evidence type="ECO:0000256" key="13">
    <source>
        <dbReference type="ARBA" id="ARBA00074916"/>
    </source>
</evidence>
<name>B4JHD7_DROGR</name>
<feature type="domain" description="Ubiquitin-like" evidence="15">
    <location>
        <begin position="714"/>
        <end position="796"/>
    </location>
</feature>
<dbReference type="EMBL" id="CH916369">
    <property type="protein sequence ID" value="EDV93844.1"/>
    <property type="molecule type" value="Genomic_DNA"/>
</dbReference>
<keyword evidence="10" id="KW-0539">Nucleus</keyword>
<keyword evidence="3" id="KW-0597">Phosphoprotein</keyword>
<dbReference type="SMR" id="B4JHD7"/>
<dbReference type="InterPro" id="IPR029071">
    <property type="entry name" value="Ubiquitin-like_domsf"/>
</dbReference>
<dbReference type="Pfam" id="PF12230">
    <property type="entry name" value="PRP21_like_P"/>
    <property type="match status" value="1"/>
</dbReference>
<dbReference type="Proteomes" id="UP000001070">
    <property type="component" value="Unassembled WGS sequence"/>
</dbReference>
<feature type="region of interest" description="Disordered" evidence="14">
    <location>
        <begin position="349"/>
        <end position="379"/>
    </location>
</feature>
<dbReference type="FunCoup" id="B4JHD7">
    <property type="interactions" value="2785"/>
</dbReference>
<keyword evidence="7" id="KW-0832">Ubl conjugation</keyword>
<dbReference type="PhylomeDB" id="B4JHD7"/>
<evidence type="ECO:0000256" key="14">
    <source>
        <dbReference type="SAM" id="MobiDB-lite"/>
    </source>
</evidence>
<dbReference type="InterPro" id="IPR000061">
    <property type="entry name" value="Surp"/>
</dbReference>
<evidence type="ECO:0000256" key="8">
    <source>
        <dbReference type="ARBA" id="ARBA00022990"/>
    </source>
</evidence>
<evidence type="ECO:0000256" key="10">
    <source>
        <dbReference type="ARBA" id="ARBA00023242"/>
    </source>
</evidence>
<dbReference type="SMART" id="SM00213">
    <property type="entry name" value="UBQ"/>
    <property type="match status" value="1"/>
</dbReference>
<evidence type="ECO:0000259" key="16">
    <source>
        <dbReference type="PROSITE" id="PS50128"/>
    </source>
</evidence>
<proteinExistence type="predicted"/>